<dbReference type="AlphaFoldDB" id="A0A427AP56"/>
<feature type="transmembrane region" description="Helical" evidence="2">
    <location>
        <begin position="20"/>
        <end position="41"/>
    </location>
</feature>
<comment type="caution">
    <text evidence="3">The sequence shown here is derived from an EMBL/GenBank/DDBJ whole genome shotgun (WGS) entry which is preliminary data.</text>
</comment>
<evidence type="ECO:0000256" key="2">
    <source>
        <dbReference type="SAM" id="Phobius"/>
    </source>
</evidence>
<evidence type="ECO:0000256" key="1">
    <source>
        <dbReference type="SAM" id="MobiDB-lite"/>
    </source>
</evidence>
<dbReference type="Proteomes" id="UP000287651">
    <property type="component" value="Unassembled WGS sequence"/>
</dbReference>
<protein>
    <submittedName>
        <fullName evidence="3">Uncharacterized protein</fullName>
    </submittedName>
</protein>
<proteinExistence type="predicted"/>
<reference evidence="3 4" key="1">
    <citation type="journal article" date="2014" name="Agronomy (Basel)">
        <title>A Draft Genome Sequence for Ensete ventricosum, the Drought-Tolerant Tree Against Hunger.</title>
        <authorList>
            <person name="Harrison J."/>
            <person name="Moore K.A."/>
            <person name="Paszkiewicz K."/>
            <person name="Jones T."/>
            <person name="Grant M."/>
            <person name="Ambacheew D."/>
            <person name="Muzemil S."/>
            <person name="Studholme D.J."/>
        </authorList>
    </citation>
    <scope>NUCLEOTIDE SEQUENCE [LARGE SCALE GENOMIC DNA]</scope>
</reference>
<accession>A0A427AP56</accession>
<gene>
    <name evidence="3" type="ORF">B296_00012577</name>
</gene>
<keyword evidence="2" id="KW-1133">Transmembrane helix</keyword>
<evidence type="ECO:0000313" key="3">
    <source>
        <dbReference type="EMBL" id="RRT78010.1"/>
    </source>
</evidence>
<feature type="compositionally biased region" description="Basic and acidic residues" evidence="1">
    <location>
        <begin position="75"/>
        <end position="85"/>
    </location>
</feature>
<name>A0A427AP56_ENSVE</name>
<dbReference type="EMBL" id="AMZH03001781">
    <property type="protein sequence ID" value="RRT78010.1"/>
    <property type="molecule type" value="Genomic_DNA"/>
</dbReference>
<keyword evidence="2" id="KW-0812">Transmembrane</keyword>
<organism evidence="3 4">
    <name type="scientific">Ensete ventricosum</name>
    <name type="common">Abyssinian banana</name>
    <name type="synonym">Musa ensete</name>
    <dbReference type="NCBI Taxonomy" id="4639"/>
    <lineage>
        <taxon>Eukaryota</taxon>
        <taxon>Viridiplantae</taxon>
        <taxon>Streptophyta</taxon>
        <taxon>Embryophyta</taxon>
        <taxon>Tracheophyta</taxon>
        <taxon>Spermatophyta</taxon>
        <taxon>Magnoliopsida</taxon>
        <taxon>Liliopsida</taxon>
        <taxon>Zingiberales</taxon>
        <taxon>Musaceae</taxon>
        <taxon>Ensete</taxon>
    </lineage>
</organism>
<evidence type="ECO:0000313" key="4">
    <source>
        <dbReference type="Proteomes" id="UP000287651"/>
    </source>
</evidence>
<keyword evidence="2" id="KW-0472">Membrane</keyword>
<feature type="region of interest" description="Disordered" evidence="1">
    <location>
        <begin position="64"/>
        <end position="85"/>
    </location>
</feature>
<sequence length="85" mass="9478">MVLSAIFEGLISLVILLRRILLFFVPLLLGVGVLAVTLWSINLRKYEPQVNADIAAAEELLFGSHDQGDLPPPEQHNDNQRSKNE</sequence>